<dbReference type="NCBIfam" id="TIGR04416">
    <property type="entry name" value="group_II_RT_mat"/>
    <property type="match status" value="1"/>
</dbReference>
<reference evidence="2 3" key="1">
    <citation type="journal article" date="2014" name="BMC Genomics">
        <title>Comparison of environmental and isolate Sulfobacillus genomes reveals diverse carbon, sulfur, nitrogen, and hydrogen metabolisms.</title>
        <authorList>
            <person name="Justice N.B."/>
            <person name="Norman A."/>
            <person name="Brown C.T."/>
            <person name="Singh A."/>
            <person name="Thomas B.C."/>
            <person name="Banfield J.F."/>
        </authorList>
    </citation>
    <scope>NUCLEOTIDE SEQUENCE [LARGE SCALE GENOMIC DNA]</scope>
    <source>
        <strain evidence="2">AMDSBA3</strain>
    </source>
</reference>
<dbReference type="PANTHER" id="PTHR34047:SF8">
    <property type="entry name" value="PROTEIN YKFC"/>
    <property type="match status" value="1"/>
</dbReference>
<evidence type="ECO:0000313" key="3">
    <source>
        <dbReference type="Proteomes" id="UP000241848"/>
    </source>
</evidence>
<dbReference type="PROSITE" id="PS50878">
    <property type="entry name" value="RT_POL"/>
    <property type="match status" value="1"/>
</dbReference>
<organism evidence="2 3">
    <name type="scientific">Sulfobacillus acidophilus</name>
    <dbReference type="NCBI Taxonomy" id="53633"/>
    <lineage>
        <taxon>Bacteria</taxon>
        <taxon>Bacillati</taxon>
        <taxon>Bacillota</taxon>
        <taxon>Clostridia</taxon>
        <taxon>Eubacteriales</taxon>
        <taxon>Clostridiales Family XVII. Incertae Sedis</taxon>
        <taxon>Sulfobacillus</taxon>
    </lineage>
</organism>
<feature type="domain" description="Reverse transcriptase" evidence="1">
    <location>
        <begin position="51"/>
        <end position="287"/>
    </location>
</feature>
<dbReference type="PANTHER" id="PTHR34047">
    <property type="entry name" value="NUCLEAR INTRON MATURASE 1, MITOCHONDRIAL-RELATED"/>
    <property type="match status" value="1"/>
</dbReference>
<dbReference type="CDD" id="cd01651">
    <property type="entry name" value="RT_G2_intron"/>
    <property type="match status" value="1"/>
</dbReference>
<gene>
    <name evidence="2" type="primary">ltrA</name>
    <name evidence="2" type="ORF">C7B45_15545</name>
</gene>
<dbReference type="Proteomes" id="UP000241848">
    <property type="component" value="Unassembled WGS sequence"/>
</dbReference>
<dbReference type="EMBL" id="PXYV01000070">
    <property type="protein sequence ID" value="PSR20312.1"/>
    <property type="molecule type" value="Genomic_DNA"/>
</dbReference>
<keyword evidence="2" id="KW-0695">RNA-directed DNA polymerase</keyword>
<sequence>MKWYNLYGQLLSYQRLYAAWLKVEANRGAGGVDGVSVSAFSDRLEENLRLLLHQLQTKTYRPLPVLRRYIPKPNGKQRPLGLPAIRDKIVQQAVVDILQPLYETVFHPASVGFRPNKGAFNAFGRIIHWMEQGYIWVYDADIQGYFEAIDHRLLMRLLQQRIADRSILDLVWQWLKAGVVENGVRSVAKSGSPQGGVISPLLANIYLNELDWELEQAGVPFVRYADDFLVFAKDAEGAQRGSALVEAVMHRLKLTLAPEKTQTVHLKEQLGPEGRTIPELEYLGVVIQGWFRKRDGTWSYGLKCSASALKAFRAAIKEETPKTHTLSLQALIARVNPVILGKAAYWAQAAKAVQTYRTIRGHCHCATALIRQQATQLDAYVRQRLRRVRLPQRGGTKTYRRAAMLHSVYTHERLIGAGLRYAERVVQDAAMGLPLTDAEYLALVQQRRAQDAARKRRSKAGDRTYWDRRAAAAARARQRVLLFEST</sequence>
<name>A0A2T2WDJ1_9FIRM</name>
<keyword evidence="2" id="KW-0808">Transferase</keyword>
<comment type="caution">
    <text evidence="2">The sequence shown here is derived from an EMBL/GenBank/DDBJ whole genome shotgun (WGS) entry which is preliminary data.</text>
</comment>
<evidence type="ECO:0000313" key="2">
    <source>
        <dbReference type="EMBL" id="PSR20312.1"/>
    </source>
</evidence>
<proteinExistence type="predicted"/>
<protein>
    <submittedName>
        <fullName evidence="2">Group II intron reverse transcriptase/maturase</fullName>
    </submittedName>
</protein>
<dbReference type="AlphaFoldDB" id="A0A2T2WDJ1"/>
<dbReference type="InterPro" id="IPR051083">
    <property type="entry name" value="GrpII_Intron_Splice-Mob/Def"/>
</dbReference>
<accession>A0A2T2WDJ1</accession>
<evidence type="ECO:0000259" key="1">
    <source>
        <dbReference type="PROSITE" id="PS50878"/>
    </source>
</evidence>
<dbReference type="InterPro" id="IPR030931">
    <property type="entry name" value="Group_II_RT_mat"/>
</dbReference>
<dbReference type="SUPFAM" id="SSF56672">
    <property type="entry name" value="DNA/RNA polymerases"/>
    <property type="match status" value="1"/>
</dbReference>
<dbReference type="Pfam" id="PF00078">
    <property type="entry name" value="RVT_1"/>
    <property type="match status" value="1"/>
</dbReference>
<dbReference type="InterPro" id="IPR000477">
    <property type="entry name" value="RT_dom"/>
</dbReference>
<keyword evidence="2" id="KW-0548">Nucleotidyltransferase</keyword>
<dbReference type="GO" id="GO:0003964">
    <property type="term" value="F:RNA-directed DNA polymerase activity"/>
    <property type="evidence" value="ECO:0007669"/>
    <property type="project" value="UniProtKB-KW"/>
</dbReference>
<dbReference type="InterPro" id="IPR043502">
    <property type="entry name" value="DNA/RNA_pol_sf"/>
</dbReference>